<evidence type="ECO:0000313" key="2">
    <source>
        <dbReference type="Proteomes" id="UP001283361"/>
    </source>
</evidence>
<dbReference type="EMBL" id="JAWDGP010008094">
    <property type="protein sequence ID" value="KAK3691379.1"/>
    <property type="molecule type" value="Genomic_DNA"/>
</dbReference>
<comment type="caution">
    <text evidence="1">The sequence shown here is derived from an EMBL/GenBank/DDBJ whole genome shotgun (WGS) entry which is preliminary data.</text>
</comment>
<reference evidence="1" key="1">
    <citation type="journal article" date="2023" name="G3 (Bethesda)">
        <title>A reference genome for the long-term kleptoplast-retaining sea slug Elysia crispata morphotype clarki.</title>
        <authorList>
            <person name="Eastman K.E."/>
            <person name="Pendleton A.L."/>
            <person name="Shaikh M.A."/>
            <person name="Suttiyut T."/>
            <person name="Ogas R."/>
            <person name="Tomko P."/>
            <person name="Gavelis G."/>
            <person name="Widhalm J.R."/>
            <person name="Wisecaver J.H."/>
        </authorList>
    </citation>
    <scope>NUCLEOTIDE SEQUENCE</scope>
    <source>
        <strain evidence="1">ECLA1</strain>
    </source>
</reference>
<protein>
    <submittedName>
        <fullName evidence="1">Uncharacterized protein</fullName>
    </submittedName>
</protein>
<proteinExistence type="predicted"/>
<keyword evidence="2" id="KW-1185">Reference proteome</keyword>
<dbReference type="AlphaFoldDB" id="A0AAE1CEZ4"/>
<gene>
    <name evidence="1" type="ORF">RRG08_036183</name>
</gene>
<dbReference type="Proteomes" id="UP001283361">
    <property type="component" value="Unassembled WGS sequence"/>
</dbReference>
<organism evidence="1 2">
    <name type="scientific">Elysia crispata</name>
    <name type="common">lettuce slug</name>
    <dbReference type="NCBI Taxonomy" id="231223"/>
    <lineage>
        <taxon>Eukaryota</taxon>
        <taxon>Metazoa</taxon>
        <taxon>Spiralia</taxon>
        <taxon>Lophotrochozoa</taxon>
        <taxon>Mollusca</taxon>
        <taxon>Gastropoda</taxon>
        <taxon>Heterobranchia</taxon>
        <taxon>Euthyneura</taxon>
        <taxon>Panpulmonata</taxon>
        <taxon>Sacoglossa</taxon>
        <taxon>Placobranchoidea</taxon>
        <taxon>Plakobranchidae</taxon>
        <taxon>Elysia</taxon>
    </lineage>
</organism>
<sequence length="175" mass="19179">MGVGCGSLAEPPVLFRFMILDRRVCEWNELPDPGVSVQAGCVRAELRNGPNRRGSNEVQLVLPSDVGAVAGCEQPGVDRRGVGEDTELRMEKLPSIIHSARGVCALVVKDLSHYEEKIEARFNGPHRLEVLDHWLAVILASTDKIEARLNGLHRLEMLDHWQTLGLAVISASTGI</sequence>
<name>A0AAE1CEZ4_9GAST</name>
<evidence type="ECO:0000313" key="1">
    <source>
        <dbReference type="EMBL" id="KAK3691379.1"/>
    </source>
</evidence>
<accession>A0AAE1CEZ4</accession>